<dbReference type="AlphaFoldDB" id="A0AAD8DT48"/>
<dbReference type="Gene3D" id="1.20.5.170">
    <property type="match status" value="1"/>
</dbReference>
<evidence type="ECO:0000313" key="4">
    <source>
        <dbReference type="Proteomes" id="UP001231518"/>
    </source>
</evidence>
<name>A0AAD8DT48_MYTSE</name>
<feature type="domain" description="BZIP" evidence="2">
    <location>
        <begin position="29"/>
        <end position="76"/>
    </location>
</feature>
<dbReference type="GO" id="GO:0005634">
    <property type="term" value="C:nucleus"/>
    <property type="evidence" value="ECO:0007669"/>
    <property type="project" value="UniProtKB-ARBA"/>
</dbReference>
<organism evidence="3 4">
    <name type="scientific">Mythimna separata</name>
    <name type="common">Oriental armyworm</name>
    <name type="synonym">Pseudaletia separata</name>
    <dbReference type="NCBI Taxonomy" id="271217"/>
    <lineage>
        <taxon>Eukaryota</taxon>
        <taxon>Metazoa</taxon>
        <taxon>Ecdysozoa</taxon>
        <taxon>Arthropoda</taxon>
        <taxon>Hexapoda</taxon>
        <taxon>Insecta</taxon>
        <taxon>Pterygota</taxon>
        <taxon>Neoptera</taxon>
        <taxon>Endopterygota</taxon>
        <taxon>Lepidoptera</taxon>
        <taxon>Glossata</taxon>
        <taxon>Ditrysia</taxon>
        <taxon>Noctuoidea</taxon>
        <taxon>Noctuidae</taxon>
        <taxon>Noctuinae</taxon>
        <taxon>Hadenini</taxon>
        <taxon>Mythimna</taxon>
    </lineage>
</organism>
<dbReference type="EMBL" id="JARGEI010000014">
    <property type="protein sequence ID" value="KAJ8719926.1"/>
    <property type="molecule type" value="Genomic_DNA"/>
</dbReference>
<gene>
    <name evidence="3" type="ORF">PYW07_011969</name>
</gene>
<protein>
    <recommendedName>
        <fullName evidence="2">BZIP domain-containing protein</fullName>
    </recommendedName>
</protein>
<dbReference type="SUPFAM" id="SSF57959">
    <property type="entry name" value="Leucine zipper domain"/>
    <property type="match status" value="1"/>
</dbReference>
<dbReference type="InterPro" id="IPR004827">
    <property type="entry name" value="bZIP"/>
</dbReference>
<accession>A0AAD8DT48</accession>
<keyword evidence="4" id="KW-1185">Reference proteome</keyword>
<evidence type="ECO:0000313" key="3">
    <source>
        <dbReference type="EMBL" id="KAJ8719926.1"/>
    </source>
</evidence>
<dbReference type="GO" id="GO:0003700">
    <property type="term" value="F:DNA-binding transcription factor activity"/>
    <property type="evidence" value="ECO:0007669"/>
    <property type="project" value="InterPro"/>
</dbReference>
<dbReference type="Pfam" id="PF07716">
    <property type="entry name" value="bZIP_2"/>
    <property type="match status" value="1"/>
</dbReference>
<dbReference type="InterPro" id="IPR046347">
    <property type="entry name" value="bZIP_sf"/>
</dbReference>
<reference evidence="3" key="1">
    <citation type="submission" date="2023-03" db="EMBL/GenBank/DDBJ databases">
        <title>Chromosome-level genomes of two armyworms, Mythimna separata and Mythimna loreyi, provide insights into the biosynthesis and reception of sex pheromones.</title>
        <authorList>
            <person name="Zhao H."/>
        </authorList>
    </citation>
    <scope>NUCLEOTIDE SEQUENCE</scope>
    <source>
        <strain evidence="3">BeijingLab</strain>
        <tissue evidence="3">Pupa</tissue>
    </source>
</reference>
<feature type="region of interest" description="Disordered" evidence="1">
    <location>
        <begin position="1"/>
        <end position="25"/>
    </location>
</feature>
<sequence length="87" mass="9711">MAAKNGGSLVGDNPRMRRSVQTSSAAVADAAYRSVRERNNRAAKLSRDRRKLREIHLSLKAAYLQRKVAALQAALRRNECARCSRLC</sequence>
<comment type="caution">
    <text evidence="3">The sequence shown here is derived from an EMBL/GenBank/DDBJ whole genome shotgun (WGS) entry which is preliminary data.</text>
</comment>
<proteinExistence type="predicted"/>
<evidence type="ECO:0000259" key="2">
    <source>
        <dbReference type="Pfam" id="PF07716"/>
    </source>
</evidence>
<evidence type="ECO:0000256" key="1">
    <source>
        <dbReference type="SAM" id="MobiDB-lite"/>
    </source>
</evidence>
<dbReference type="Proteomes" id="UP001231518">
    <property type="component" value="Chromosome 3"/>
</dbReference>